<name>A0A9D3PH77_MEGAT</name>
<organism evidence="1 2">
    <name type="scientific">Megalops atlanticus</name>
    <name type="common">Tarpon</name>
    <name type="synonym">Clupea gigantea</name>
    <dbReference type="NCBI Taxonomy" id="7932"/>
    <lineage>
        <taxon>Eukaryota</taxon>
        <taxon>Metazoa</taxon>
        <taxon>Chordata</taxon>
        <taxon>Craniata</taxon>
        <taxon>Vertebrata</taxon>
        <taxon>Euteleostomi</taxon>
        <taxon>Actinopterygii</taxon>
        <taxon>Neopterygii</taxon>
        <taxon>Teleostei</taxon>
        <taxon>Elopiformes</taxon>
        <taxon>Megalopidae</taxon>
        <taxon>Megalops</taxon>
    </lineage>
</organism>
<reference evidence="1" key="1">
    <citation type="submission" date="2021-01" db="EMBL/GenBank/DDBJ databases">
        <authorList>
            <person name="Zahm M."/>
            <person name="Roques C."/>
            <person name="Cabau C."/>
            <person name="Klopp C."/>
            <person name="Donnadieu C."/>
            <person name="Jouanno E."/>
            <person name="Lampietro C."/>
            <person name="Louis A."/>
            <person name="Herpin A."/>
            <person name="Echchiki A."/>
            <person name="Berthelot C."/>
            <person name="Parey E."/>
            <person name="Roest-Crollius H."/>
            <person name="Braasch I."/>
            <person name="Postlethwait J."/>
            <person name="Bobe J."/>
            <person name="Montfort J."/>
            <person name="Bouchez O."/>
            <person name="Begum T."/>
            <person name="Mejri S."/>
            <person name="Adams A."/>
            <person name="Chen W.-J."/>
            <person name="Guiguen Y."/>
        </authorList>
    </citation>
    <scope>NUCLEOTIDE SEQUENCE</scope>
    <source>
        <strain evidence="1">YG-15Mar2019-1</strain>
        <tissue evidence="1">Brain</tissue>
    </source>
</reference>
<gene>
    <name evidence="1" type="ORF">MATL_G00218200</name>
</gene>
<dbReference type="PANTHER" id="PTHR47308:SF1">
    <property type="entry name" value="NUCLEAR GTPASE SLIP-GC"/>
    <property type="match status" value="1"/>
</dbReference>
<evidence type="ECO:0000313" key="2">
    <source>
        <dbReference type="Proteomes" id="UP001046870"/>
    </source>
</evidence>
<comment type="caution">
    <text evidence="1">The sequence shown here is derived from an EMBL/GenBank/DDBJ whole genome shotgun (WGS) entry which is preliminary data.</text>
</comment>
<keyword evidence="2" id="KW-1185">Reference proteome</keyword>
<dbReference type="GO" id="GO:0003924">
    <property type="term" value="F:GTPase activity"/>
    <property type="evidence" value="ECO:0007669"/>
    <property type="project" value="TreeGrafter"/>
</dbReference>
<dbReference type="EMBL" id="JAFDVH010000019">
    <property type="protein sequence ID" value="KAG7460150.1"/>
    <property type="molecule type" value="Genomic_DNA"/>
</dbReference>
<dbReference type="InterPro" id="IPR053082">
    <property type="entry name" value="Nuclear_GTPase_SLIP-GC"/>
</dbReference>
<accession>A0A9D3PH77</accession>
<dbReference type="OrthoDB" id="8959490at2759"/>
<dbReference type="AlphaFoldDB" id="A0A9D3PH77"/>
<sequence>MSNENFIEIPQFLSSDKKTILCATYLRRCSYVWIVNDIDRAASDKDPWTMLNSSIQNMRQGGECRNITFICTKTDIINPQSYMRSSRIRDKDLSGGQVLDTAGKKRACILHRNEQAKKVVRNSFNHETEIKKHFKEDVFQVFTVSSEEFLSEENPILKSSETEIPQVRELLRKLNRDCLKKAEDCYVSRVFGILSLIHGENCGSNEMDKEKLEVYQILKTKLEEECKKMSSFLSLVYEDFDQCLSNGAVKSENLCVKHALDQVIAPTSRTMHYNTLKAVCRRDGFFISGDGTVINMNRSLATAMFEHVDDLFQSIFPKTYSSSS</sequence>
<evidence type="ECO:0000313" key="1">
    <source>
        <dbReference type="EMBL" id="KAG7460150.1"/>
    </source>
</evidence>
<protein>
    <submittedName>
        <fullName evidence="1">Uncharacterized protein</fullName>
    </submittedName>
</protein>
<dbReference type="PANTHER" id="PTHR47308">
    <property type="entry name" value="NUCLEAR GTPASE SLIP-GC"/>
    <property type="match status" value="1"/>
</dbReference>
<proteinExistence type="predicted"/>
<dbReference type="Proteomes" id="UP001046870">
    <property type="component" value="Chromosome 19"/>
</dbReference>